<reference evidence="1 2" key="1">
    <citation type="journal article" date="2018" name="BMC Genomics">
        <title>Comparative genome analyses reveal sequence features reflecting distinct modes of host-adaptation between dicot and monocot powdery mildew.</title>
        <authorList>
            <person name="Wu Y."/>
            <person name="Ma X."/>
            <person name="Pan Z."/>
            <person name="Kale S.D."/>
            <person name="Song Y."/>
            <person name="King H."/>
            <person name="Zhang Q."/>
            <person name="Presley C."/>
            <person name="Deng X."/>
            <person name="Wei C.I."/>
            <person name="Xiao S."/>
        </authorList>
    </citation>
    <scope>NUCLEOTIDE SEQUENCE [LARGE SCALE GENOMIC DNA]</scope>
    <source>
        <strain evidence="1">UMSG1</strain>
    </source>
</reference>
<name>A0A420J5B1_9PEZI</name>
<comment type="caution">
    <text evidence="1">The sequence shown here is derived from an EMBL/GenBank/DDBJ whole genome shotgun (WGS) entry which is preliminary data.</text>
</comment>
<accession>A0A420J5B1</accession>
<dbReference type="Proteomes" id="UP000285326">
    <property type="component" value="Unassembled WGS sequence"/>
</dbReference>
<feature type="non-terminal residue" evidence="1">
    <location>
        <position position="239"/>
    </location>
</feature>
<gene>
    <name evidence="1" type="ORF">GcM1_176010</name>
</gene>
<dbReference type="AlphaFoldDB" id="A0A420J5B1"/>
<proteinExistence type="predicted"/>
<dbReference type="EMBL" id="MCBS01017644">
    <property type="protein sequence ID" value="RKF81974.1"/>
    <property type="molecule type" value="Genomic_DNA"/>
</dbReference>
<evidence type="ECO:0000313" key="2">
    <source>
        <dbReference type="Proteomes" id="UP000285326"/>
    </source>
</evidence>
<organism evidence="1 2">
    <name type="scientific">Golovinomyces cichoracearum</name>
    <dbReference type="NCBI Taxonomy" id="62708"/>
    <lineage>
        <taxon>Eukaryota</taxon>
        <taxon>Fungi</taxon>
        <taxon>Dikarya</taxon>
        <taxon>Ascomycota</taxon>
        <taxon>Pezizomycotina</taxon>
        <taxon>Leotiomycetes</taxon>
        <taxon>Erysiphales</taxon>
        <taxon>Erysiphaceae</taxon>
        <taxon>Golovinomyces</taxon>
    </lineage>
</organism>
<evidence type="ECO:0000313" key="1">
    <source>
        <dbReference type="EMBL" id="RKF81974.1"/>
    </source>
</evidence>
<protein>
    <submittedName>
        <fullName evidence="1">Uncharacterized protein</fullName>
    </submittedName>
</protein>
<sequence>MESTGMISSSSFIAISEEVVQEAQINYFFVDRQYNCRQENSRDRSSAGSYYVNNILRNGFRGKTDNVSNKQQFHRQINSTTRSTNSSWKKRCYICGKVGLFSTKHPEEERQKTRDKFLDKRISSPGSNSLNYGAFLTEYEGREEDEDDEDNDNAYEAEDYDVNEEEEEQKYFAATYLSNEAFRHRIIGQNNKDSLPATAFILDHYTNEAFQGILPDTGAGQNSTAGKGLFEALQEKIKL</sequence>